<organism evidence="14 15">
    <name type="scientific">Octopus sinensis</name>
    <name type="common">East Asian common octopus</name>
    <dbReference type="NCBI Taxonomy" id="2607531"/>
    <lineage>
        <taxon>Eukaryota</taxon>
        <taxon>Metazoa</taxon>
        <taxon>Spiralia</taxon>
        <taxon>Lophotrochozoa</taxon>
        <taxon>Mollusca</taxon>
        <taxon>Cephalopoda</taxon>
        <taxon>Coleoidea</taxon>
        <taxon>Octopodiformes</taxon>
        <taxon>Octopoda</taxon>
        <taxon>Incirrata</taxon>
        <taxon>Octopodidae</taxon>
        <taxon>Octopus</taxon>
    </lineage>
</organism>
<dbReference type="InterPro" id="IPR005821">
    <property type="entry name" value="Ion_trans_dom"/>
</dbReference>
<dbReference type="InterPro" id="IPR036770">
    <property type="entry name" value="Ankyrin_rpt-contain_sf"/>
</dbReference>
<dbReference type="InterPro" id="IPR013555">
    <property type="entry name" value="TRP_dom"/>
</dbReference>
<dbReference type="SMART" id="SM01420">
    <property type="entry name" value="TRP_2"/>
    <property type="match status" value="1"/>
</dbReference>
<dbReference type="Pfam" id="PF13637">
    <property type="entry name" value="Ank_4"/>
    <property type="match status" value="1"/>
</dbReference>
<dbReference type="GO" id="GO:0051480">
    <property type="term" value="P:regulation of cytosolic calcium ion concentration"/>
    <property type="evidence" value="ECO:0007669"/>
    <property type="project" value="TreeGrafter"/>
</dbReference>
<keyword evidence="4" id="KW-0677">Repeat</keyword>
<dbReference type="PANTHER" id="PTHR10117:SF79">
    <property type="entry name" value="SHORT TRANSIENT RECEPTOR POTENTIAL CHANNEL 3-LIKE"/>
    <property type="match status" value="1"/>
</dbReference>
<dbReference type="InterPro" id="IPR002110">
    <property type="entry name" value="Ankyrin_rpt"/>
</dbReference>
<feature type="transmembrane region" description="Helical" evidence="12">
    <location>
        <begin position="679"/>
        <end position="697"/>
    </location>
</feature>
<evidence type="ECO:0000256" key="2">
    <source>
        <dbReference type="ARBA" id="ARBA00022448"/>
    </source>
</evidence>
<evidence type="ECO:0000256" key="5">
    <source>
        <dbReference type="ARBA" id="ARBA00022989"/>
    </source>
</evidence>
<gene>
    <name evidence="15 16" type="primary">LOC115226054</name>
</gene>
<proteinExistence type="predicted"/>
<evidence type="ECO:0000256" key="11">
    <source>
        <dbReference type="SAM" id="MobiDB-lite"/>
    </source>
</evidence>
<feature type="region of interest" description="Disordered" evidence="11">
    <location>
        <begin position="882"/>
        <end position="910"/>
    </location>
</feature>
<dbReference type="Pfam" id="PF00520">
    <property type="entry name" value="Ion_trans"/>
    <property type="match status" value="1"/>
</dbReference>
<feature type="repeat" description="ANK" evidence="10">
    <location>
        <begin position="167"/>
        <end position="199"/>
    </location>
</feature>
<keyword evidence="2" id="KW-0813">Transport</keyword>
<evidence type="ECO:0000256" key="10">
    <source>
        <dbReference type="PROSITE-ProRule" id="PRU00023"/>
    </source>
</evidence>
<dbReference type="KEGG" id="osn:115226054"/>
<keyword evidence="3 12" id="KW-0812">Transmembrane</keyword>
<keyword evidence="5 12" id="KW-1133">Transmembrane helix</keyword>
<sequence>MEQETVKSEQKIQYGTLLANLMYSQRKFRKFIKDISHYSDEFITMQNDDVIEFIEKSELGDYPGLVRLFERNPDIDVNSVDALGRNALTLAIKNEHLEIVEFLLDRTKLEDIQQAALLAINLGHVQVAQGILTHRRYLQMWNQRKKIGADEYDFYQMSSDSGLHFSEETTPIILAAQKNMFKVVQLLLDRGEFIHIPHKYNCQCTECLNRVKFDHLRAAKIRLNSYKGLASEAYISLSSKDPILRAFTLSKELRHMADMQKFFKKDYNELAARLSNFVVLLLDQIQTQEELELIVNKVGKSEEELYEQFGRLKLALRFGEKKFVSHPSIQQKLDQTWYAGQHRLEHSALPQKILGVMLIVLFYPILLGCYLIQPKSRLGTIISYPCIKFICHSLSFTAFITLIILSTLEMSSYSENKLSTSLPDIYAQYARFRNTSADSSYFGNDFPLRKCNIQPMEMLLIVFIVGFIVQELQQIYEGGLCEYSYSYSNIMDFAMLSLYTMCFSLRFCILFKRQQSTQYLQELSNGTINFMEKFYDVYWLNADRYYWNKDDPENVAEALFAVANILSFARISYILPANATLGPLQISIGRMVKEILKFFLLFCLVLAAFIVGLQNLYWYYGVKEHLKIVPRNVTVKASVSFGDFISTFRTAFWSLFGRGEPHAVQLGDYDNSFTEDVGYVIYGIYNIAMVTVLLNMLTAMMTRSFENITTYSDAEWKYARSLLYMEYMDDSLTLPVPFNILTMLRAIFFVFCSMVSYFRRLCKHSPHPSNTTDCGHCPGVAMQSKSGQDNVAYEVTDENSVSYGQTVSCSKKLTYENVIHRIIQRYICDIHHENEVTEDEIEKLKQDINSFRYDVVNRFDLLEEMQARIHQALTGEEVCEVTRRGRRRKKRKDGSDSDGSAQCADGEQQK</sequence>
<dbReference type="InterPro" id="IPR002153">
    <property type="entry name" value="TRPC_channel"/>
</dbReference>
<reference evidence="15 16" key="1">
    <citation type="submission" date="2025-08" db="UniProtKB">
        <authorList>
            <consortium name="RefSeq"/>
        </authorList>
    </citation>
    <scope>IDENTIFICATION</scope>
</reference>
<dbReference type="PANTHER" id="PTHR10117">
    <property type="entry name" value="TRANSIENT RECEPTOR POTENTIAL CHANNEL"/>
    <property type="match status" value="1"/>
</dbReference>
<evidence type="ECO:0000256" key="12">
    <source>
        <dbReference type="SAM" id="Phobius"/>
    </source>
</evidence>
<feature type="transmembrane region" description="Helical" evidence="12">
    <location>
        <begin position="493"/>
        <end position="511"/>
    </location>
</feature>
<dbReference type="Gene3D" id="1.25.40.20">
    <property type="entry name" value="Ankyrin repeat-containing domain"/>
    <property type="match status" value="1"/>
</dbReference>
<dbReference type="SMART" id="SM00248">
    <property type="entry name" value="ANK"/>
    <property type="match status" value="2"/>
</dbReference>
<keyword evidence="14" id="KW-1185">Reference proteome</keyword>
<evidence type="ECO:0000256" key="9">
    <source>
        <dbReference type="ARBA" id="ARBA00023303"/>
    </source>
</evidence>
<keyword evidence="8 12" id="KW-0472">Membrane</keyword>
<evidence type="ECO:0000259" key="13">
    <source>
        <dbReference type="SMART" id="SM01420"/>
    </source>
</evidence>
<dbReference type="AlphaFoldDB" id="A0A7E6FT92"/>
<keyword evidence="6 10" id="KW-0040">ANK repeat</keyword>
<dbReference type="GO" id="GO:0005886">
    <property type="term" value="C:plasma membrane"/>
    <property type="evidence" value="ECO:0007669"/>
    <property type="project" value="TreeGrafter"/>
</dbReference>
<evidence type="ECO:0000256" key="6">
    <source>
        <dbReference type="ARBA" id="ARBA00023043"/>
    </source>
</evidence>
<feature type="transmembrane region" description="Helical" evidence="12">
    <location>
        <begin position="384"/>
        <end position="408"/>
    </location>
</feature>
<dbReference type="Pfam" id="PF08344">
    <property type="entry name" value="TRP_2"/>
    <property type="match status" value="1"/>
</dbReference>
<feature type="domain" description="Transient receptor ion channel" evidence="13">
    <location>
        <begin position="202"/>
        <end position="264"/>
    </location>
</feature>
<evidence type="ECO:0000256" key="8">
    <source>
        <dbReference type="ARBA" id="ARBA00023136"/>
    </source>
</evidence>
<evidence type="ECO:0000313" key="15">
    <source>
        <dbReference type="RefSeq" id="XP_036370835.1"/>
    </source>
</evidence>
<keyword evidence="7" id="KW-0406">Ion transport</keyword>
<evidence type="ECO:0000313" key="16">
    <source>
        <dbReference type="RefSeq" id="XP_036370836.1"/>
    </source>
</evidence>
<evidence type="ECO:0000256" key="3">
    <source>
        <dbReference type="ARBA" id="ARBA00022692"/>
    </source>
</evidence>
<evidence type="ECO:0000256" key="4">
    <source>
        <dbReference type="ARBA" id="ARBA00022737"/>
    </source>
</evidence>
<dbReference type="Proteomes" id="UP000515154">
    <property type="component" value="Linkage group LG29"/>
</dbReference>
<dbReference type="SUPFAM" id="SSF48403">
    <property type="entry name" value="Ankyrin repeat"/>
    <property type="match status" value="1"/>
</dbReference>
<accession>A0A7E6FT92</accession>
<dbReference type="RefSeq" id="XP_036370836.1">
    <property type="nucleotide sequence ID" value="XM_036514943.1"/>
</dbReference>
<keyword evidence="9" id="KW-0407">Ion channel</keyword>
<dbReference type="PROSITE" id="PS50088">
    <property type="entry name" value="ANK_REPEAT"/>
    <property type="match status" value="1"/>
</dbReference>
<name>A0A7E6FT92_9MOLL</name>
<dbReference type="RefSeq" id="XP_036370835.1">
    <property type="nucleotide sequence ID" value="XM_036514942.1"/>
</dbReference>
<protein>
    <submittedName>
        <fullName evidence="15">Short transient receptor potential channel 3-like isoform X1</fullName>
    </submittedName>
    <submittedName>
        <fullName evidence="16">Short transient receptor potential channel 3-like isoform X2</fullName>
    </submittedName>
</protein>
<comment type="subcellular location">
    <subcellularLocation>
        <location evidence="1">Membrane</location>
        <topology evidence="1">Multi-pass membrane protein</topology>
    </subcellularLocation>
</comment>
<dbReference type="GO" id="GO:0015279">
    <property type="term" value="F:store-operated calcium channel activity"/>
    <property type="evidence" value="ECO:0007669"/>
    <property type="project" value="TreeGrafter"/>
</dbReference>
<feature type="transmembrane region" description="Helical" evidence="12">
    <location>
        <begin position="738"/>
        <end position="758"/>
    </location>
</feature>
<dbReference type="PRINTS" id="PR01097">
    <property type="entry name" value="TRNSRECEPTRP"/>
</dbReference>
<dbReference type="GO" id="GO:0034703">
    <property type="term" value="C:cation channel complex"/>
    <property type="evidence" value="ECO:0007669"/>
    <property type="project" value="TreeGrafter"/>
</dbReference>
<evidence type="ECO:0000313" key="14">
    <source>
        <dbReference type="Proteomes" id="UP000515154"/>
    </source>
</evidence>
<feature type="transmembrane region" description="Helical" evidence="12">
    <location>
        <begin position="598"/>
        <end position="620"/>
    </location>
</feature>
<dbReference type="GO" id="GO:0070679">
    <property type="term" value="F:inositol 1,4,5 trisphosphate binding"/>
    <property type="evidence" value="ECO:0007669"/>
    <property type="project" value="TreeGrafter"/>
</dbReference>
<evidence type="ECO:0000256" key="1">
    <source>
        <dbReference type="ARBA" id="ARBA00004141"/>
    </source>
</evidence>
<evidence type="ECO:0000256" key="7">
    <source>
        <dbReference type="ARBA" id="ARBA00023065"/>
    </source>
</evidence>
<feature type="transmembrane region" description="Helical" evidence="12">
    <location>
        <begin position="353"/>
        <end position="372"/>
    </location>
</feature>
<dbReference type="GO" id="GO:0007338">
    <property type="term" value="P:single fertilization"/>
    <property type="evidence" value="ECO:0007669"/>
    <property type="project" value="TreeGrafter"/>
</dbReference>